<dbReference type="Gene3D" id="3.40.830.10">
    <property type="entry name" value="LigB-like"/>
    <property type="match status" value="1"/>
</dbReference>
<keyword evidence="2" id="KW-0560">Oxidoreductase</keyword>
<dbReference type="EC" id="1.13.11.16" evidence="2"/>
<dbReference type="Pfam" id="PF02900">
    <property type="entry name" value="LigB"/>
    <property type="match status" value="1"/>
</dbReference>
<dbReference type="Proteomes" id="UP000475265">
    <property type="component" value="Unassembled WGS sequence"/>
</dbReference>
<evidence type="ECO:0000313" key="3">
    <source>
        <dbReference type="Proteomes" id="UP000475265"/>
    </source>
</evidence>
<keyword evidence="2" id="KW-0223">Dioxygenase</keyword>
<dbReference type="GO" id="GO:0047070">
    <property type="term" value="F:3-carboxyethylcatechol 2,3-dioxygenase activity"/>
    <property type="evidence" value="ECO:0007669"/>
    <property type="project" value="UniProtKB-EC"/>
</dbReference>
<evidence type="ECO:0000313" key="2">
    <source>
        <dbReference type="EMBL" id="KAF2390747.1"/>
    </source>
</evidence>
<protein>
    <submittedName>
        <fullName evidence="2">2,3-dihydroxyphenylpropionate/2, 3-dihydroxicinnamic acid 1,2-dioxygenase</fullName>
        <ecNumber evidence="2">1.13.11.16</ecNumber>
    </submittedName>
</protein>
<evidence type="ECO:0000259" key="1">
    <source>
        <dbReference type="Pfam" id="PF02900"/>
    </source>
</evidence>
<dbReference type="EMBL" id="JAAAXX010000002">
    <property type="protein sequence ID" value="KAF2390747.1"/>
    <property type="molecule type" value="Genomic_DNA"/>
</dbReference>
<dbReference type="InterPro" id="IPR004183">
    <property type="entry name" value="Xdiol_dOase_suB"/>
</dbReference>
<organism evidence="2 3">
    <name type="scientific">Pseudomonas frederiksbergensis</name>
    <dbReference type="NCBI Taxonomy" id="104087"/>
    <lineage>
        <taxon>Bacteria</taxon>
        <taxon>Pseudomonadati</taxon>
        <taxon>Pseudomonadota</taxon>
        <taxon>Gammaproteobacteria</taxon>
        <taxon>Pseudomonadales</taxon>
        <taxon>Pseudomonadaceae</taxon>
        <taxon>Pseudomonas</taxon>
    </lineage>
</organism>
<reference evidence="2 3" key="1">
    <citation type="submission" date="2019-12" db="EMBL/GenBank/DDBJ databases">
        <title>Endophytic bacteria associated with Panax ginseng seedlings.</title>
        <authorList>
            <person name="Park J.M."/>
            <person name="Shin R."/>
            <person name="Jo S.H."/>
        </authorList>
    </citation>
    <scope>NUCLEOTIDE SEQUENCE [LARGE SCALE GENOMIC DNA]</scope>
    <source>
        <strain evidence="2 3">PgKB32</strain>
    </source>
</reference>
<dbReference type="RefSeq" id="WP_163912798.1">
    <property type="nucleotide sequence ID" value="NZ_JAAAXX010000002.1"/>
</dbReference>
<sequence>MPNNNNVARINTSSGFLACVPHVPLTKIQESLGVKANEEFWLSYEKRVEEFKAFDPELVIIFGGNHMDGIHLKLMPQFVVIHAAEALDDCGGWPGPLDVPMDVATALTEHLNEREFDITTSYAMEVDHGFSNPLHYFMGELNARPVLPININTIADPRPTLRRCRLLGEEIGRFAKTLNKRIAFLGTGGLSHQTDFVFPQYHTAPNLEVRDYLVHGGDKGPITREKWRNDVVVGMDKLSRDLVEGTFQAPWINEEWDKKFLSTLASGNLAEFDTWTDTEVLDAAGYGGSEVRLWIAAAAAAQACDERSDFKVDFYSSETTFAVGAGIVHSDPSSI</sequence>
<dbReference type="SUPFAM" id="SSF53213">
    <property type="entry name" value="LigB-like"/>
    <property type="match status" value="1"/>
</dbReference>
<name>A0A6L5BTE5_9PSED</name>
<dbReference type="GO" id="GO:0008198">
    <property type="term" value="F:ferrous iron binding"/>
    <property type="evidence" value="ECO:0007669"/>
    <property type="project" value="InterPro"/>
</dbReference>
<proteinExistence type="predicted"/>
<comment type="caution">
    <text evidence="2">The sequence shown here is derived from an EMBL/GenBank/DDBJ whole genome shotgun (WGS) entry which is preliminary data.</text>
</comment>
<gene>
    <name evidence="2" type="ORF">FX983_05214</name>
</gene>
<feature type="domain" description="Extradiol ring-cleavage dioxygenase class III enzyme subunit B" evidence="1">
    <location>
        <begin position="18"/>
        <end position="327"/>
    </location>
</feature>
<dbReference type="AlphaFoldDB" id="A0A6L5BTE5"/>
<accession>A0A6L5BTE5</accession>